<evidence type="ECO:0008006" key="3">
    <source>
        <dbReference type="Google" id="ProtNLM"/>
    </source>
</evidence>
<accession>A0A410P3A8</accession>
<dbReference type="EMBL" id="CP019384">
    <property type="protein sequence ID" value="QAT16582.1"/>
    <property type="molecule type" value="Genomic_DNA"/>
</dbReference>
<evidence type="ECO:0000313" key="1">
    <source>
        <dbReference type="EMBL" id="QAT16582.1"/>
    </source>
</evidence>
<proteinExistence type="predicted"/>
<dbReference type="AlphaFoldDB" id="A0A410P3A8"/>
<name>A0A410P3A8_VELA1</name>
<dbReference type="Proteomes" id="UP000287243">
    <property type="component" value="Chromosome"/>
</dbReference>
<keyword evidence="2" id="KW-1185">Reference proteome</keyword>
<sequence length="63" mass="7523">MTPAAMQNPELIRKMRLLKAQKEYTLYDLSRILDVQVATIERWFRTGRINKIYARLVQEKLSL</sequence>
<gene>
    <name evidence="1" type="ORF">BU251_01975</name>
</gene>
<evidence type="ECO:0000313" key="2">
    <source>
        <dbReference type="Proteomes" id="UP000287243"/>
    </source>
</evidence>
<organism evidence="1 2">
    <name type="scientific">Velamenicoccus archaeovorus</name>
    <dbReference type="NCBI Taxonomy" id="1930593"/>
    <lineage>
        <taxon>Bacteria</taxon>
        <taxon>Pseudomonadati</taxon>
        <taxon>Candidatus Omnitrophota</taxon>
        <taxon>Candidatus Velamenicoccus</taxon>
    </lineage>
</organism>
<reference evidence="1 2" key="1">
    <citation type="submission" date="2017-01" db="EMBL/GenBank/DDBJ databases">
        <title>First insights into the biology of 'candidatus Vampirococcus archaeovorus'.</title>
        <authorList>
            <person name="Kizina J."/>
            <person name="Jordan S."/>
            <person name="Stueber K."/>
            <person name="Reinhardt R."/>
            <person name="Harder J."/>
        </authorList>
    </citation>
    <scope>NUCLEOTIDE SEQUENCE [LARGE SCALE GENOMIC DNA]</scope>
    <source>
        <strain evidence="1 2">LiM</strain>
    </source>
</reference>
<protein>
    <recommendedName>
        <fullName evidence="3">HTH cro/C1-type domain-containing protein</fullName>
    </recommendedName>
</protein>
<dbReference type="KEGG" id="vai:BU251_01975"/>